<dbReference type="InterPro" id="IPR036135">
    <property type="entry name" value="MoeA_linker/N_sf"/>
</dbReference>
<keyword evidence="6" id="KW-0460">Magnesium</keyword>
<comment type="cofactor">
    <cofactor evidence="6">
        <name>Mg(2+)</name>
        <dbReference type="ChEBI" id="CHEBI:18420"/>
    </cofactor>
</comment>
<gene>
    <name evidence="8" type="ORF">ruthe_01622</name>
</gene>
<dbReference type="Proteomes" id="UP000015346">
    <property type="component" value="Unassembled WGS sequence"/>
</dbReference>
<dbReference type="AlphaFoldDB" id="S9QWW6"/>
<keyword evidence="9" id="KW-1185">Reference proteome</keyword>
<dbReference type="Gene3D" id="3.40.980.10">
    <property type="entry name" value="MoaB/Mog-like domain"/>
    <property type="match status" value="1"/>
</dbReference>
<dbReference type="GO" id="GO:0046872">
    <property type="term" value="F:metal ion binding"/>
    <property type="evidence" value="ECO:0007669"/>
    <property type="project" value="UniProtKB-UniRule"/>
</dbReference>
<dbReference type="InterPro" id="IPR036425">
    <property type="entry name" value="MoaB/Mog-like_dom_sf"/>
</dbReference>
<dbReference type="PANTHER" id="PTHR10192">
    <property type="entry name" value="MOLYBDOPTERIN BIOSYNTHESIS PROTEIN"/>
    <property type="match status" value="1"/>
</dbReference>
<proteinExistence type="inferred from homology"/>
<dbReference type="GO" id="GO:0006777">
    <property type="term" value="P:Mo-molybdopterin cofactor biosynthetic process"/>
    <property type="evidence" value="ECO:0007669"/>
    <property type="project" value="UniProtKB-UniRule"/>
</dbReference>
<dbReference type="Pfam" id="PF03454">
    <property type="entry name" value="MoeA_C"/>
    <property type="match status" value="1"/>
</dbReference>
<evidence type="ECO:0000256" key="1">
    <source>
        <dbReference type="ARBA" id="ARBA00002901"/>
    </source>
</evidence>
<dbReference type="Gene3D" id="2.40.340.10">
    <property type="entry name" value="MoeA, C-terminal, domain IV"/>
    <property type="match status" value="1"/>
</dbReference>
<keyword evidence="4 6" id="KW-0501">Molybdenum cofactor biosynthesis</keyword>
<dbReference type="Pfam" id="PF00994">
    <property type="entry name" value="MoCF_biosynth"/>
    <property type="match status" value="1"/>
</dbReference>
<dbReference type="Gene3D" id="2.170.190.11">
    <property type="entry name" value="Molybdopterin biosynthesis moea protein, domain 3"/>
    <property type="match status" value="1"/>
</dbReference>
<dbReference type="SMART" id="SM00852">
    <property type="entry name" value="MoCF_biosynth"/>
    <property type="match status" value="1"/>
</dbReference>
<keyword evidence="6" id="KW-0500">Molybdenum</keyword>
<dbReference type="RefSeq" id="WP_021097711.1">
    <property type="nucleotide sequence ID" value="NZ_KE557320.1"/>
</dbReference>
<dbReference type="GO" id="GO:0061599">
    <property type="term" value="F:molybdopterin molybdotransferase activity"/>
    <property type="evidence" value="ECO:0007669"/>
    <property type="project" value="UniProtKB-UniRule"/>
</dbReference>
<dbReference type="InterPro" id="IPR001453">
    <property type="entry name" value="MoaB/Mog_dom"/>
</dbReference>
<evidence type="ECO:0000256" key="5">
    <source>
        <dbReference type="ARBA" id="ARBA00047317"/>
    </source>
</evidence>
<evidence type="ECO:0000313" key="9">
    <source>
        <dbReference type="Proteomes" id="UP000015346"/>
    </source>
</evidence>
<dbReference type="InterPro" id="IPR038987">
    <property type="entry name" value="MoeA-like"/>
</dbReference>
<evidence type="ECO:0000313" key="8">
    <source>
        <dbReference type="EMBL" id="EPX85901.1"/>
    </source>
</evidence>
<dbReference type="EMBL" id="AOLV01000012">
    <property type="protein sequence ID" value="EPX85901.1"/>
    <property type="molecule type" value="Genomic_DNA"/>
</dbReference>
<organism evidence="8 9">
    <name type="scientific">Rubellimicrobium thermophilum DSM 16684</name>
    <dbReference type="NCBI Taxonomy" id="1123069"/>
    <lineage>
        <taxon>Bacteria</taxon>
        <taxon>Pseudomonadati</taxon>
        <taxon>Pseudomonadota</taxon>
        <taxon>Alphaproteobacteria</taxon>
        <taxon>Rhodobacterales</taxon>
        <taxon>Roseobacteraceae</taxon>
        <taxon>Rubellimicrobium</taxon>
    </lineage>
</organism>
<keyword evidence="6" id="KW-0479">Metal-binding</keyword>
<evidence type="ECO:0000256" key="6">
    <source>
        <dbReference type="RuleBase" id="RU365090"/>
    </source>
</evidence>
<dbReference type="Pfam" id="PF03453">
    <property type="entry name" value="MoeA_N"/>
    <property type="match status" value="1"/>
</dbReference>
<reference evidence="8 9" key="1">
    <citation type="journal article" date="2013" name="Stand. Genomic Sci.">
        <title>Genome sequence of the reddish-pigmented Rubellimicrobium thermophilum type strain (DSM 16684(T)), a member of the Roseobacter clade.</title>
        <authorList>
            <person name="Fiebig A."/>
            <person name="Riedel T."/>
            <person name="Gronow S."/>
            <person name="Petersen J."/>
            <person name="Klenk H.P."/>
            <person name="Goker M."/>
        </authorList>
    </citation>
    <scope>NUCLEOTIDE SEQUENCE [LARGE SCALE GENOMIC DNA]</scope>
    <source>
        <strain evidence="8 9">DSM 16684</strain>
    </source>
</reference>
<dbReference type="InterPro" id="IPR005110">
    <property type="entry name" value="MoeA_linker/N"/>
</dbReference>
<name>S9QWW6_9RHOB</name>
<dbReference type="UniPathway" id="UPA00344"/>
<dbReference type="SUPFAM" id="SSF63882">
    <property type="entry name" value="MoeA N-terminal region -like"/>
    <property type="match status" value="1"/>
</dbReference>
<evidence type="ECO:0000256" key="3">
    <source>
        <dbReference type="ARBA" id="ARBA00010763"/>
    </source>
</evidence>
<dbReference type="GO" id="GO:0005829">
    <property type="term" value="C:cytosol"/>
    <property type="evidence" value="ECO:0007669"/>
    <property type="project" value="TreeGrafter"/>
</dbReference>
<dbReference type="InterPro" id="IPR036688">
    <property type="entry name" value="MoeA_C_domain_IV_sf"/>
</dbReference>
<comment type="catalytic activity">
    <reaction evidence="5">
        <text>adenylyl-molybdopterin + molybdate = Mo-molybdopterin + AMP + H(+)</text>
        <dbReference type="Rhea" id="RHEA:35047"/>
        <dbReference type="ChEBI" id="CHEBI:15378"/>
        <dbReference type="ChEBI" id="CHEBI:36264"/>
        <dbReference type="ChEBI" id="CHEBI:62727"/>
        <dbReference type="ChEBI" id="CHEBI:71302"/>
        <dbReference type="ChEBI" id="CHEBI:456215"/>
        <dbReference type="EC" id="2.10.1.1"/>
    </reaction>
</comment>
<dbReference type="OrthoDB" id="9804758at2"/>
<dbReference type="STRING" id="1123069.ruthe_01622"/>
<evidence type="ECO:0000256" key="4">
    <source>
        <dbReference type="ARBA" id="ARBA00023150"/>
    </source>
</evidence>
<dbReference type="PATRIC" id="fig|1123069.3.peg.1592"/>
<dbReference type="HOGENOM" id="CLU_010186_7_0_5"/>
<dbReference type="SUPFAM" id="SSF63867">
    <property type="entry name" value="MoeA C-terminal domain-like"/>
    <property type="match status" value="1"/>
</dbReference>
<comment type="caution">
    <text evidence="8">The sequence shown here is derived from an EMBL/GenBank/DDBJ whole genome shotgun (WGS) entry which is preliminary data.</text>
</comment>
<evidence type="ECO:0000259" key="7">
    <source>
        <dbReference type="SMART" id="SM00852"/>
    </source>
</evidence>
<sequence length="391" mass="40654">MISVAEALEQLFALLGPVREETVPLEAAVGRVLLRPVPALRDQPPFDSSAMDGWAVRRADAAPGARLRIVGESAAGKGFAGRLAEGQTVRILTGAPLPEGADAVVIQEEVIRDGDHVRLSPDAVAGHVRLRGGDFTAGMTFSAPRRLRPVEIALLAAFGHPALSVARRPEVAILSTGDELVMPGEMPGPDQIFAANAFGLHALLTEAGAAPRILPVVPDDREALTYALSLAEGADLVVTIGGASVGDHDLVAPVAQAAGAELSFHKVAMRPGKPLLAGRFPDGRLLLSLPGNPVSAMVCAIVFLRPMILAMLGLPPQPAPRQTAVLGAALPAGGPREHYLRARLGPDGRVIPFPRQDSSLLSVLAEADCLLLQPAGSPPLSEGARVEILPI</sequence>
<dbReference type="NCBIfam" id="NF045515">
    <property type="entry name" value="Glp_gephyrin"/>
    <property type="match status" value="1"/>
</dbReference>
<feature type="domain" description="MoaB/Mog" evidence="7">
    <location>
        <begin position="172"/>
        <end position="310"/>
    </location>
</feature>
<dbReference type="Gene3D" id="3.90.105.10">
    <property type="entry name" value="Molybdopterin biosynthesis moea protein, domain 2"/>
    <property type="match status" value="1"/>
</dbReference>
<dbReference type="EC" id="2.10.1.1" evidence="6"/>
<comment type="pathway">
    <text evidence="2 6">Cofactor biosynthesis; molybdopterin biosynthesis.</text>
</comment>
<dbReference type="InterPro" id="IPR005111">
    <property type="entry name" value="MoeA_C_domain_IV"/>
</dbReference>
<dbReference type="SUPFAM" id="SSF53218">
    <property type="entry name" value="Molybdenum cofactor biosynthesis proteins"/>
    <property type="match status" value="1"/>
</dbReference>
<protein>
    <recommendedName>
        <fullName evidence="6">Molybdopterin molybdenumtransferase</fullName>
        <ecNumber evidence="6">2.10.1.1</ecNumber>
    </recommendedName>
</protein>
<dbReference type="CDD" id="cd00887">
    <property type="entry name" value="MoeA"/>
    <property type="match status" value="1"/>
</dbReference>
<dbReference type="PANTHER" id="PTHR10192:SF5">
    <property type="entry name" value="GEPHYRIN"/>
    <property type="match status" value="1"/>
</dbReference>
<comment type="similarity">
    <text evidence="3 6">Belongs to the MoeA family.</text>
</comment>
<evidence type="ECO:0000256" key="2">
    <source>
        <dbReference type="ARBA" id="ARBA00005046"/>
    </source>
</evidence>
<accession>S9QWW6</accession>
<keyword evidence="6 8" id="KW-0808">Transferase</keyword>
<comment type="function">
    <text evidence="1 6">Catalyzes the insertion of molybdate into adenylated molybdopterin with the concomitant release of AMP.</text>
</comment>